<gene>
    <name evidence="1" type="ORF">BE08_46045</name>
</gene>
<comment type="caution">
    <text evidence="1">The sequence shown here is derived from an EMBL/GenBank/DDBJ whole genome shotgun (WGS) entry which is preliminary data.</text>
</comment>
<accession>A0A150PSK2</accession>
<dbReference type="AlphaFoldDB" id="A0A150PSK2"/>
<dbReference type="EMBL" id="JELY01000624">
    <property type="protein sequence ID" value="KYF58705.1"/>
    <property type="molecule type" value="Genomic_DNA"/>
</dbReference>
<dbReference type="SUPFAM" id="SSF53383">
    <property type="entry name" value="PLP-dependent transferases"/>
    <property type="match status" value="1"/>
</dbReference>
<sequence length="330" mass="36224">MKHEAFLAHRAELRATRPALVDLSELNVYRSLARLFPAIAPSAHPEAPYRCHLAERFLAHLELPQALKPRTQVSHGIRRSLRALFELLAGRSARVGVPADVYPVYQRLAAEAGATLVPWDARLGLPVLDGLDAVLICEPLKPWGSQLSPLEAAQLRRWARADERRMLILDSAYATPPTEQARALLDDESAVLLASLSKGWLIPDHAGLCIVPERFQREARDAFAKLPKDEPRLRVGYAALTEHASRPREVGAILGERARWLEALTSARPELKASRCVGYFAISARSFGELLELGILGVPAPVFGGPEDLSVLSSLETASQAASFRRPLDA</sequence>
<evidence type="ECO:0000313" key="1">
    <source>
        <dbReference type="EMBL" id="KYF58705.1"/>
    </source>
</evidence>
<dbReference type="InterPro" id="IPR015421">
    <property type="entry name" value="PyrdxlP-dep_Trfase_major"/>
</dbReference>
<dbReference type="Gene3D" id="3.40.640.10">
    <property type="entry name" value="Type I PLP-dependent aspartate aminotransferase-like (Major domain)"/>
    <property type="match status" value="1"/>
</dbReference>
<evidence type="ECO:0000313" key="2">
    <source>
        <dbReference type="Proteomes" id="UP000075420"/>
    </source>
</evidence>
<evidence type="ECO:0008006" key="3">
    <source>
        <dbReference type="Google" id="ProtNLM"/>
    </source>
</evidence>
<proteinExistence type="predicted"/>
<protein>
    <recommendedName>
        <fullName evidence="3">Aminotransferase class I/classII domain-containing protein</fullName>
    </recommendedName>
</protein>
<dbReference type="InterPro" id="IPR015424">
    <property type="entry name" value="PyrdxlP-dep_Trfase"/>
</dbReference>
<organism evidence="1 2">
    <name type="scientific">Sorangium cellulosum</name>
    <name type="common">Polyangium cellulosum</name>
    <dbReference type="NCBI Taxonomy" id="56"/>
    <lineage>
        <taxon>Bacteria</taxon>
        <taxon>Pseudomonadati</taxon>
        <taxon>Myxococcota</taxon>
        <taxon>Polyangia</taxon>
        <taxon>Polyangiales</taxon>
        <taxon>Polyangiaceae</taxon>
        <taxon>Sorangium</taxon>
    </lineage>
</organism>
<name>A0A150PSK2_SORCE</name>
<reference evidence="1 2" key="1">
    <citation type="submission" date="2014-02" db="EMBL/GenBank/DDBJ databases">
        <title>The small core and large imbalanced accessory genome model reveals a collaborative survival strategy of Sorangium cellulosum strains in nature.</title>
        <authorList>
            <person name="Han K."/>
            <person name="Peng R."/>
            <person name="Blom J."/>
            <person name="Li Y.-Z."/>
        </authorList>
    </citation>
    <scope>NUCLEOTIDE SEQUENCE [LARGE SCALE GENOMIC DNA]</scope>
    <source>
        <strain evidence="1 2">So0157-25</strain>
    </source>
</reference>
<dbReference type="Proteomes" id="UP000075420">
    <property type="component" value="Unassembled WGS sequence"/>
</dbReference>